<evidence type="ECO:0000313" key="2">
    <source>
        <dbReference type="EMBL" id="CUO96700.1"/>
    </source>
</evidence>
<dbReference type="PANTHER" id="PTHR34580:SF1">
    <property type="entry name" value="PROTEIN PAFC"/>
    <property type="match status" value="1"/>
</dbReference>
<organism evidence="2 3">
    <name type="scientific">Hungatella hathewayi</name>
    <dbReference type="NCBI Taxonomy" id="154046"/>
    <lineage>
        <taxon>Bacteria</taxon>
        <taxon>Bacillati</taxon>
        <taxon>Bacillota</taxon>
        <taxon>Clostridia</taxon>
        <taxon>Lachnospirales</taxon>
        <taxon>Lachnospiraceae</taxon>
        <taxon>Hungatella</taxon>
    </lineage>
</organism>
<evidence type="ECO:0000259" key="1">
    <source>
        <dbReference type="Pfam" id="PF13280"/>
    </source>
</evidence>
<dbReference type="EMBL" id="CYZE01000015">
    <property type="protein sequence ID" value="CUO96700.1"/>
    <property type="molecule type" value="Genomic_DNA"/>
</dbReference>
<protein>
    <submittedName>
        <fullName evidence="2">Helix-turn-helix type 11 domain-containing protein</fullName>
    </submittedName>
</protein>
<dbReference type="SUPFAM" id="SSF46785">
    <property type="entry name" value="Winged helix' DNA-binding domain"/>
    <property type="match status" value="1"/>
</dbReference>
<dbReference type="PROSITE" id="PS52050">
    <property type="entry name" value="WYL"/>
    <property type="match status" value="1"/>
</dbReference>
<dbReference type="RefSeq" id="WP_055658631.1">
    <property type="nucleotide sequence ID" value="NZ_CABIXC010000015.1"/>
</dbReference>
<name>A0A174JHS7_9FIRM</name>
<accession>A0A174JHS7</accession>
<evidence type="ECO:0000313" key="3">
    <source>
        <dbReference type="Proteomes" id="UP000095651"/>
    </source>
</evidence>
<dbReference type="AlphaFoldDB" id="A0A174JHS7"/>
<dbReference type="InterPro" id="IPR026881">
    <property type="entry name" value="WYL_dom"/>
</dbReference>
<dbReference type="InterPro" id="IPR036390">
    <property type="entry name" value="WH_DNA-bd_sf"/>
</dbReference>
<dbReference type="Pfam" id="PF13280">
    <property type="entry name" value="WYL"/>
    <property type="match status" value="1"/>
</dbReference>
<feature type="domain" description="WYL" evidence="1">
    <location>
        <begin position="143"/>
        <end position="214"/>
    </location>
</feature>
<dbReference type="PANTHER" id="PTHR34580">
    <property type="match status" value="1"/>
</dbReference>
<sequence length="331" mass="37881">MAGAEQKMKILYLMKIITEQTDENHIMSANDLAAALAVYGISAERKSIYSDIEALQTFGMDIVQQKGANAGYYLAGREFELAELKLLVDAVQSSKFITGQKSKELIRKLAKLASKSEASQLNRQVFILNRPKTGNETIYYSVDDLHRAISVNRKITFQYAEWTEKKKLRLKHDGAYYIVSPWALTWDDENYYLIAYDEKAEVIKHYRVDKMLHINLLDQERLGEEHFKNFDLAAFAKKTFGMYGGRDESVTLTCCNELAGVILDRFGSDIMMIPSDRDHFHVNVTVSVSRQFFGWVTGVGSKMQLDGPVQVRQEYLDYLKEILGNYCIQND</sequence>
<proteinExistence type="predicted"/>
<reference evidence="2 3" key="1">
    <citation type="submission" date="2015-09" db="EMBL/GenBank/DDBJ databases">
        <authorList>
            <consortium name="Pathogen Informatics"/>
        </authorList>
    </citation>
    <scope>NUCLEOTIDE SEQUENCE [LARGE SCALE GENOMIC DNA]</scope>
    <source>
        <strain evidence="2 3">2789STDY5608850</strain>
    </source>
</reference>
<gene>
    <name evidence="2" type="ORF">ERS852407_04554</name>
</gene>
<dbReference type="Proteomes" id="UP000095651">
    <property type="component" value="Unassembled WGS sequence"/>
</dbReference>
<dbReference type="InterPro" id="IPR051534">
    <property type="entry name" value="CBASS_pafABC_assoc_protein"/>
</dbReference>